<dbReference type="PANTHER" id="PTHR43581:SF2">
    <property type="entry name" value="EXCINUCLEASE ATPASE SUBUNIT"/>
    <property type="match status" value="1"/>
</dbReference>
<feature type="domain" description="ATPase AAA-type core" evidence="2">
    <location>
        <begin position="189"/>
        <end position="337"/>
    </location>
</feature>
<proteinExistence type="predicted"/>
<dbReference type="RefSeq" id="WP_252932048.1">
    <property type="nucleotide sequence ID" value="NZ_JAEUWV010000022.1"/>
</dbReference>
<evidence type="ECO:0000313" key="4">
    <source>
        <dbReference type="Proteomes" id="UP001205920"/>
    </source>
</evidence>
<evidence type="ECO:0000313" key="3">
    <source>
        <dbReference type="EMBL" id="MCO6395323.1"/>
    </source>
</evidence>
<dbReference type="EMBL" id="JAEUWV010000022">
    <property type="protein sequence ID" value="MCO6395323.1"/>
    <property type="molecule type" value="Genomic_DNA"/>
</dbReference>
<comment type="caution">
    <text evidence="3">The sequence shown here is derived from an EMBL/GenBank/DDBJ whole genome shotgun (WGS) entry which is preliminary data.</text>
</comment>
<dbReference type="InterPro" id="IPR003959">
    <property type="entry name" value="ATPase_AAA_core"/>
</dbReference>
<dbReference type="Pfam" id="PF13175">
    <property type="entry name" value="AAA_15"/>
    <property type="match status" value="1"/>
</dbReference>
<evidence type="ECO:0000259" key="2">
    <source>
        <dbReference type="Pfam" id="PF13304"/>
    </source>
</evidence>
<sequence length="435" mass="48190">MSKWRFETLALENFRNYRRFSLDFHERLTVLTGVNGAGKTAVLDALKVLLSVPVGVFGYQAVGIKQDDAHLAPQLGNNNRVSQVEPYYPVSVNADLVCGGERFEVTRSLNGPKRKTVGANSDFRKYCESLKEELIADASMKTAPLFAAYGVERLVKEIPRKASVPTSRLSAYDNVLDPRSDLNQLSSYIEYLDAQRLDALSADESLKTNADAQQLQSIFDSCNSILEPTGWGNARWDRKAKSVVLTHKQHGTLPLSLMATGTKICAGLALDIATRMGRLNPHLSGEDLRRQTPGIVLIDEVDMHLHPSWQRKILPTLLETFPAVQFIVTTHSPLVIANAETASVRALVDNEAHTPEYAQGLDIETVIERVQGVDPTPDTENRRMLTTYMEMVHAGQGNSEQALGMRRWIEESLGGLDLVPELLEADAYLFLESDG</sequence>
<dbReference type="Gene3D" id="3.40.50.300">
    <property type="entry name" value="P-loop containing nucleotide triphosphate hydrolases"/>
    <property type="match status" value="1"/>
</dbReference>
<feature type="domain" description="Endonuclease GajA/Old nuclease/RecF-like AAA" evidence="1">
    <location>
        <begin position="8"/>
        <end position="53"/>
    </location>
</feature>
<dbReference type="AlphaFoldDB" id="A0AAW5HXQ6"/>
<gene>
    <name evidence="3" type="ORF">JMN37_10150</name>
</gene>
<dbReference type="InterPro" id="IPR051396">
    <property type="entry name" value="Bact_Antivir_Def_Nuclease"/>
</dbReference>
<name>A0AAW5HXQ6_9CORY</name>
<dbReference type="InterPro" id="IPR027417">
    <property type="entry name" value="P-loop_NTPase"/>
</dbReference>
<dbReference type="Proteomes" id="UP001205920">
    <property type="component" value="Unassembled WGS sequence"/>
</dbReference>
<keyword evidence="4" id="KW-1185">Reference proteome</keyword>
<protein>
    <submittedName>
        <fullName evidence="3">AAA family ATPase</fullName>
    </submittedName>
</protein>
<dbReference type="Pfam" id="PF13304">
    <property type="entry name" value="AAA_21"/>
    <property type="match status" value="1"/>
</dbReference>
<dbReference type="InterPro" id="IPR041685">
    <property type="entry name" value="AAA_GajA/Old/RecF-like"/>
</dbReference>
<organism evidence="3 4">
    <name type="scientific">Corynebacterium lipophilum</name>
    <dbReference type="NCBI Taxonomy" id="2804918"/>
    <lineage>
        <taxon>Bacteria</taxon>
        <taxon>Bacillati</taxon>
        <taxon>Actinomycetota</taxon>
        <taxon>Actinomycetes</taxon>
        <taxon>Mycobacteriales</taxon>
        <taxon>Corynebacteriaceae</taxon>
        <taxon>Corynebacterium</taxon>
    </lineage>
</organism>
<dbReference type="PANTHER" id="PTHR43581">
    <property type="entry name" value="ATP/GTP PHOSPHATASE"/>
    <property type="match status" value="1"/>
</dbReference>
<dbReference type="SUPFAM" id="SSF52540">
    <property type="entry name" value="P-loop containing nucleoside triphosphate hydrolases"/>
    <property type="match status" value="1"/>
</dbReference>
<evidence type="ECO:0000259" key="1">
    <source>
        <dbReference type="Pfam" id="PF13175"/>
    </source>
</evidence>
<accession>A0AAW5HXQ6</accession>
<reference evidence="3 4" key="1">
    <citation type="submission" date="2021-01" db="EMBL/GenBank/DDBJ databases">
        <title>Identification and Characterization of Corynebacterium sp.</title>
        <authorList>
            <person name="Luo Q."/>
            <person name="Qu P."/>
            <person name="Chen Q."/>
        </authorList>
    </citation>
    <scope>NUCLEOTIDE SEQUENCE [LARGE SCALE GENOMIC DNA]</scope>
    <source>
        <strain evidence="3 4">MC-18</strain>
    </source>
</reference>